<sequence>MELENQTANIHPPDTCYLCDLRQIRVLSSSGSQPGREMATHVPLSELTGIATKESSKYFECSSTPSTSFGGKDTPRWWHKRRSRQHQRFMVRKAFLEKRGVLNLPQESEGTLQLARPEVLEGTETTRGSTRQATLRSPDTQPRKKPIQKIEPRKGSSGHAMPNKCVAIDCEMVGTGPGGRVSELARCSVVSYHGDVLYDKYIRPETPIVDYRTRWSGITRQHMQNAIPFRVAQKEILKLLKGKLVVGHALHNDFRALKYFHPRRQTRDTLSVPSLINQTGFPVRAQSSSLKNLALQLLNKRIQVGQHGHSSVEDAATAMELYRLVEVQWELQEARSHPSNCEDSLQDSGTDTEHYMEDQFWLEDQTEGCK</sequence>
<reference evidence="9" key="1">
    <citation type="submission" date="2025-08" db="UniProtKB">
        <authorList>
            <consortium name="RefSeq"/>
        </authorList>
    </citation>
    <scope>IDENTIFICATION</scope>
    <source>
        <tissue evidence="9">Spleen</tissue>
    </source>
</reference>
<dbReference type="PANTHER" id="PTHR12801:SF57">
    <property type="entry name" value="APOPTOSIS-ENHANCING NUCLEASE"/>
    <property type="match status" value="1"/>
</dbReference>
<dbReference type="KEGG" id="pcw:110193144"/>
<dbReference type="GeneID" id="110193144"/>
<dbReference type="InterPro" id="IPR036397">
    <property type="entry name" value="RNaseH_sf"/>
</dbReference>
<evidence type="ECO:0000256" key="1">
    <source>
        <dbReference type="ARBA" id="ARBA00004604"/>
    </source>
</evidence>
<dbReference type="FunCoup" id="A0A6P5IH34">
    <property type="interactions" value="2346"/>
</dbReference>
<keyword evidence="8" id="KW-1185">Reference proteome</keyword>
<dbReference type="GO" id="GO:0003676">
    <property type="term" value="F:nucleic acid binding"/>
    <property type="evidence" value="ECO:0007669"/>
    <property type="project" value="InterPro"/>
</dbReference>
<evidence type="ECO:0000256" key="3">
    <source>
        <dbReference type="ARBA" id="ARBA00022801"/>
    </source>
</evidence>
<feature type="compositionally biased region" description="Polar residues" evidence="6">
    <location>
        <begin position="123"/>
        <end position="140"/>
    </location>
</feature>
<dbReference type="InterPro" id="IPR013520">
    <property type="entry name" value="Ribonucl_H"/>
</dbReference>
<dbReference type="GO" id="GO:0042771">
    <property type="term" value="P:intrinsic apoptotic signaling pathway in response to DNA damage by p53 class mediator"/>
    <property type="evidence" value="ECO:0007669"/>
    <property type="project" value="TreeGrafter"/>
</dbReference>
<dbReference type="AlphaFoldDB" id="A0A6P5IH34"/>
<evidence type="ECO:0000256" key="4">
    <source>
        <dbReference type="ARBA" id="ARBA00022839"/>
    </source>
</evidence>
<dbReference type="Pfam" id="PF00929">
    <property type="entry name" value="RNase_T"/>
    <property type="match status" value="1"/>
</dbReference>
<name>A0A6P5IH34_PHACI</name>
<dbReference type="FunFam" id="3.30.420.10:FF:000007">
    <property type="entry name" value="Interferon-stimulated exonuclease gene 20"/>
    <property type="match status" value="1"/>
</dbReference>
<proteinExistence type="predicted"/>
<dbReference type="PANTHER" id="PTHR12801">
    <property type="entry name" value="RNA EXONUCLEASE REXO1 / RECO3 FAMILY MEMBER-RELATED"/>
    <property type="match status" value="1"/>
</dbReference>
<comment type="subcellular location">
    <subcellularLocation>
        <location evidence="1">Nucleus</location>
        <location evidence="1">Nucleolus</location>
    </subcellularLocation>
</comment>
<dbReference type="InterPro" id="IPR047021">
    <property type="entry name" value="REXO1/3/4-like"/>
</dbReference>
<dbReference type="SMART" id="SM00479">
    <property type="entry name" value="EXOIII"/>
    <property type="match status" value="1"/>
</dbReference>
<feature type="region of interest" description="Disordered" evidence="6">
    <location>
        <begin position="62"/>
        <end position="81"/>
    </location>
</feature>
<dbReference type="GO" id="GO:0005730">
    <property type="term" value="C:nucleolus"/>
    <property type="evidence" value="ECO:0007669"/>
    <property type="project" value="UniProtKB-SubCell"/>
</dbReference>
<dbReference type="CTD" id="64782"/>
<evidence type="ECO:0000256" key="6">
    <source>
        <dbReference type="SAM" id="MobiDB-lite"/>
    </source>
</evidence>
<organism evidence="8 9">
    <name type="scientific">Phascolarctos cinereus</name>
    <name type="common">Koala</name>
    <dbReference type="NCBI Taxonomy" id="38626"/>
    <lineage>
        <taxon>Eukaryota</taxon>
        <taxon>Metazoa</taxon>
        <taxon>Chordata</taxon>
        <taxon>Craniata</taxon>
        <taxon>Vertebrata</taxon>
        <taxon>Euteleostomi</taxon>
        <taxon>Mammalia</taxon>
        <taxon>Metatheria</taxon>
        <taxon>Diprotodontia</taxon>
        <taxon>Phascolarctidae</taxon>
        <taxon>Phascolarctos</taxon>
    </lineage>
</organism>
<gene>
    <name evidence="9" type="primary">AEN</name>
</gene>
<keyword evidence="5" id="KW-0539">Nucleus</keyword>
<keyword evidence="4" id="KW-0269">Exonuclease</keyword>
<evidence type="ECO:0000256" key="5">
    <source>
        <dbReference type="ARBA" id="ARBA00023242"/>
    </source>
</evidence>
<evidence type="ECO:0000313" key="9">
    <source>
        <dbReference type="RefSeq" id="XP_020820428.1"/>
    </source>
</evidence>
<keyword evidence="3" id="KW-0378">Hydrolase</keyword>
<evidence type="ECO:0000313" key="8">
    <source>
        <dbReference type="Proteomes" id="UP000515140"/>
    </source>
</evidence>
<evidence type="ECO:0000256" key="2">
    <source>
        <dbReference type="ARBA" id="ARBA00022722"/>
    </source>
</evidence>
<dbReference type="Gene3D" id="3.30.420.10">
    <property type="entry name" value="Ribonuclease H-like superfamily/Ribonuclease H"/>
    <property type="match status" value="1"/>
</dbReference>
<keyword evidence="2" id="KW-0540">Nuclease</keyword>
<protein>
    <submittedName>
        <fullName evidence="9">Apoptosis-enhancing nuclease isoform X1</fullName>
    </submittedName>
</protein>
<accession>A0A6P5IH34</accession>
<dbReference type="InterPro" id="IPR012337">
    <property type="entry name" value="RNaseH-like_sf"/>
</dbReference>
<dbReference type="SUPFAM" id="SSF53098">
    <property type="entry name" value="Ribonuclease H-like"/>
    <property type="match status" value="1"/>
</dbReference>
<dbReference type="RefSeq" id="XP_020820428.1">
    <property type="nucleotide sequence ID" value="XM_020964769.1"/>
</dbReference>
<dbReference type="InParanoid" id="A0A6P5IH34"/>
<feature type="domain" description="Exonuclease" evidence="7">
    <location>
        <begin position="164"/>
        <end position="331"/>
    </location>
</feature>
<evidence type="ECO:0000259" key="7">
    <source>
        <dbReference type="SMART" id="SM00479"/>
    </source>
</evidence>
<dbReference type="GO" id="GO:0004527">
    <property type="term" value="F:exonuclease activity"/>
    <property type="evidence" value="ECO:0007669"/>
    <property type="project" value="UniProtKB-KW"/>
</dbReference>
<feature type="region of interest" description="Disordered" evidence="6">
    <location>
        <begin position="121"/>
        <end position="159"/>
    </location>
</feature>
<dbReference type="Proteomes" id="UP000515140">
    <property type="component" value="Unplaced"/>
</dbReference>